<evidence type="ECO:0000256" key="1">
    <source>
        <dbReference type="SAM" id="MobiDB-lite"/>
    </source>
</evidence>
<dbReference type="InParanoid" id="A0A7E5VVQ0"/>
<evidence type="ECO:0000313" key="4">
    <source>
        <dbReference type="Proteomes" id="UP000322000"/>
    </source>
</evidence>
<proteinExistence type="predicted"/>
<accession>A0A7E5VVQ0</accession>
<dbReference type="GeneID" id="113496957"/>
<reference evidence="5" key="1">
    <citation type="submission" date="2025-08" db="UniProtKB">
        <authorList>
            <consortium name="RefSeq"/>
        </authorList>
    </citation>
    <scope>IDENTIFICATION</scope>
</reference>
<keyword evidence="2" id="KW-1133">Transmembrane helix</keyword>
<evidence type="ECO:0000313" key="5">
    <source>
        <dbReference type="RefSeq" id="XP_026732201.1"/>
    </source>
</evidence>
<organism evidence="4 5">
    <name type="scientific">Trichoplusia ni</name>
    <name type="common">Cabbage looper</name>
    <dbReference type="NCBI Taxonomy" id="7111"/>
    <lineage>
        <taxon>Eukaryota</taxon>
        <taxon>Metazoa</taxon>
        <taxon>Ecdysozoa</taxon>
        <taxon>Arthropoda</taxon>
        <taxon>Hexapoda</taxon>
        <taxon>Insecta</taxon>
        <taxon>Pterygota</taxon>
        <taxon>Neoptera</taxon>
        <taxon>Endopterygota</taxon>
        <taxon>Lepidoptera</taxon>
        <taxon>Glossata</taxon>
        <taxon>Ditrysia</taxon>
        <taxon>Noctuoidea</taxon>
        <taxon>Noctuidae</taxon>
        <taxon>Plusiinae</taxon>
        <taxon>Trichoplusia</taxon>
    </lineage>
</organism>
<dbReference type="Proteomes" id="UP000322000">
    <property type="component" value="Chromosome 1"/>
</dbReference>
<protein>
    <submittedName>
        <fullName evidence="5">Uncharacterized protein LOC113496957</fullName>
    </submittedName>
</protein>
<feature type="transmembrane region" description="Helical" evidence="2">
    <location>
        <begin position="149"/>
        <end position="173"/>
    </location>
</feature>
<sequence length="252" mass="27736">MKTFIVVLSVVAYVSSVPVSSEESVLHAIIGNLANCNSDLSLCLKEQALKVSDKLSAARKLKLFDGITLLNNNPKEARSLEDLSEDPALRKKQVSEKLWERSSALLQSTELELSYAGADDEEQESRSINDEVEESRGKKKKQIKKKLKMLIPLLLLAKAKAVAIVVAAIVVIAASLFKIALIAKIAFLIKLFTIIKSLLAKKSQEESSWEPHGYESHEHHVAVPAQHSQGWDGGWSRSKNEANSLAYSAYAN</sequence>
<keyword evidence="3" id="KW-0732">Signal</keyword>
<dbReference type="GO" id="GO:0016020">
    <property type="term" value="C:membrane"/>
    <property type="evidence" value="ECO:0007669"/>
    <property type="project" value="TreeGrafter"/>
</dbReference>
<gene>
    <name evidence="5" type="primary">LOC113496957</name>
</gene>
<dbReference type="PANTHER" id="PTHR21879">
    <property type="entry name" value="FI03362P-RELATED-RELATED"/>
    <property type="match status" value="1"/>
</dbReference>
<feature type="chain" id="PRO_5028949452" evidence="3">
    <location>
        <begin position="17"/>
        <end position="252"/>
    </location>
</feature>
<dbReference type="PANTHER" id="PTHR21879:SF1">
    <property type="entry name" value="FI01546P"/>
    <property type="match status" value="1"/>
</dbReference>
<dbReference type="InterPro" id="IPR012464">
    <property type="entry name" value="DUF1676"/>
</dbReference>
<dbReference type="AlphaFoldDB" id="A0A7E5VVQ0"/>
<keyword evidence="2" id="KW-0812">Transmembrane</keyword>
<evidence type="ECO:0000256" key="2">
    <source>
        <dbReference type="SAM" id="Phobius"/>
    </source>
</evidence>
<name>A0A7E5VVQ0_TRINI</name>
<keyword evidence="4" id="KW-1185">Reference proteome</keyword>
<dbReference type="KEGG" id="tnl:113496957"/>
<keyword evidence="2" id="KW-0472">Membrane</keyword>
<feature type="region of interest" description="Disordered" evidence="1">
    <location>
        <begin position="116"/>
        <end position="135"/>
    </location>
</feature>
<feature type="signal peptide" evidence="3">
    <location>
        <begin position="1"/>
        <end position="16"/>
    </location>
</feature>
<dbReference type="Pfam" id="PF07898">
    <property type="entry name" value="DUF1676"/>
    <property type="match status" value="1"/>
</dbReference>
<dbReference type="RefSeq" id="XP_026732201.1">
    <property type="nucleotide sequence ID" value="XM_026876400.1"/>
</dbReference>
<dbReference type="OrthoDB" id="7456765at2759"/>
<evidence type="ECO:0000256" key="3">
    <source>
        <dbReference type="SAM" id="SignalP"/>
    </source>
</evidence>